<feature type="compositionally biased region" description="Polar residues" evidence="2">
    <location>
        <begin position="126"/>
        <end position="137"/>
    </location>
</feature>
<dbReference type="InterPro" id="IPR056884">
    <property type="entry name" value="NPHP3-like_N"/>
</dbReference>
<dbReference type="Gene3D" id="3.40.50.300">
    <property type="entry name" value="P-loop containing nucleotide triphosphate hydrolases"/>
    <property type="match status" value="1"/>
</dbReference>
<evidence type="ECO:0000256" key="1">
    <source>
        <dbReference type="ARBA" id="ARBA00022737"/>
    </source>
</evidence>
<dbReference type="EMBL" id="JANIEX010002010">
    <property type="protein sequence ID" value="KAJ3552746.1"/>
    <property type="molecule type" value="Genomic_DNA"/>
</dbReference>
<dbReference type="PANTHER" id="PTHR10039:SF17">
    <property type="entry name" value="FUNGAL STAND N-TERMINAL GOODBYE DOMAIN-CONTAINING PROTEIN-RELATED"/>
    <property type="match status" value="1"/>
</dbReference>
<feature type="compositionally biased region" description="Polar residues" evidence="2">
    <location>
        <begin position="106"/>
        <end position="116"/>
    </location>
</feature>
<reference evidence="4" key="1">
    <citation type="submission" date="2022-07" db="EMBL/GenBank/DDBJ databases">
        <title>Genome Sequence of Leucocoprinus birnbaumii.</title>
        <authorList>
            <person name="Buettner E."/>
        </authorList>
    </citation>
    <scope>NUCLEOTIDE SEQUENCE</scope>
    <source>
        <strain evidence="4">VT141</strain>
    </source>
</reference>
<dbReference type="PANTHER" id="PTHR10039">
    <property type="entry name" value="AMELOGENIN"/>
    <property type="match status" value="1"/>
</dbReference>
<name>A0AAD5YPP3_9AGAR</name>
<evidence type="ECO:0000256" key="2">
    <source>
        <dbReference type="SAM" id="MobiDB-lite"/>
    </source>
</evidence>
<feature type="compositionally biased region" description="Polar residues" evidence="2">
    <location>
        <begin position="46"/>
        <end position="64"/>
    </location>
</feature>
<dbReference type="AlphaFoldDB" id="A0AAD5YPP3"/>
<comment type="caution">
    <text evidence="4">The sequence shown here is derived from an EMBL/GenBank/DDBJ whole genome shotgun (WGS) entry which is preliminary data.</text>
</comment>
<protein>
    <recommendedName>
        <fullName evidence="3">Nephrocystin 3-like N-terminal domain-containing protein</fullName>
    </recommendedName>
</protein>
<gene>
    <name evidence="4" type="ORF">NP233_g12805</name>
</gene>
<dbReference type="SUPFAM" id="SSF52540">
    <property type="entry name" value="P-loop containing nucleoside triphosphate hydrolases"/>
    <property type="match status" value="1"/>
</dbReference>
<accession>A0AAD5YPP3</accession>
<keyword evidence="1" id="KW-0677">Repeat</keyword>
<keyword evidence="5" id="KW-1185">Reference proteome</keyword>
<proteinExistence type="predicted"/>
<dbReference type="Proteomes" id="UP001213000">
    <property type="component" value="Unassembled WGS sequence"/>
</dbReference>
<evidence type="ECO:0000313" key="4">
    <source>
        <dbReference type="EMBL" id="KAJ3552746.1"/>
    </source>
</evidence>
<dbReference type="Pfam" id="PF24883">
    <property type="entry name" value="NPHP3_N"/>
    <property type="match status" value="1"/>
</dbReference>
<feature type="domain" description="Nephrocystin 3-like N-terminal" evidence="3">
    <location>
        <begin position="255"/>
        <end position="406"/>
    </location>
</feature>
<dbReference type="InterPro" id="IPR027417">
    <property type="entry name" value="P-loop_NTPase"/>
</dbReference>
<evidence type="ECO:0000313" key="5">
    <source>
        <dbReference type="Proteomes" id="UP001213000"/>
    </source>
</evidence>
<evidence type="ECO:0000259" key="3">
    <source>
        <dbReference type="Pfam" id="PF24883"/>
    </source>
</evidence>
<sequence>MDVTNLSVDVPTSYAYNFITEKLGFSPLSSVERRVPGSQEARFDQAPTTNRTKQAQSPGGSRQVLQAEEGQRSQGSQRFQDKRRSKEVQNAAGSNQSHGVRRRTVSTHSWPLSNLRTDPDRKIETRSTVLPSPSGDWQDSDHWSPLSEAPSISGIFNNAHGFIIERPSFNLGIPVEEWRAQEDRRAEILFSERRRIIEELRQDGEAKEASLVLERLAAHGMPGAMLDAKEREFAPRCNEDTRLTLRGEIMRWGLASAKAQGLLWLSGPAAVGKSAVAQTVAEELKAQDLLGAVYFFSKPNSRSDPDTVIPTIVYQLALVLPEYRRLVTRRLIEDPIILDRTRRSQFEELISGPCTFLSSGKRLVIILDGLDECASREAQCEFVKLISNHVRTYGGGLRLSWMICSRPEPDLKVAFSTEGCQAVCIHKQLDIDNSEAQRDARRILKKGFAEIREQYPDQVGQNWPNDYDTQVLADRASGHLGFVSFLLRFIGDTYYANPSGQLDICVRFLKHINSQQKLNPLHALDLLCSRILSDIPLDKLPTARRILGISIFYGSTSLTAVLQANFLEIDRPSFYSSLQRLHSVLLVPPVPEAAEKSIHIYHASFSDYLKDPSRSQGFALDEGSVHLDVAVQGLRWLRYGRRNIMELPSSRFSWLPPTVSTRIMLGTLLEYSFIPCWKASIQVPQDSLPTLLDQLRYFNFDLAYTVENWIGETEHFSYFVCWLASLGPELKTPFSPGHAKGIYESSSNPGMQHIEVAHRIRERDDLRAFTQIFSGGKWRQKVSHVNSPKFAYASGH</sequence>
<feature type="region of interest" description="Disordered" evidence="2">
    <location>
        <begin position="36"/>
        <end position="143"/>
    </location>
</feature>
<organism evidence="4 5">
    <name type="scientific">Leucocoprinus birnbaumii</name>
    <dbReference type="NCBI Taxonomy" id="56174"/>
    <lineage>
        <taxon>Eukaryota</taxon>
        <taxon>Fungi</taxon>
        <taxon>Dikarya</taxon>
        <taxon>Basidiomycota</taxon>
        <taxon>Agaricomycotina</taxon>
        <taxon>Agaricomycetes</taxon>
        <taxon>Agaricomycetidae</taxon>
        <taxon>Agaricales</taxon>
        <taxon>Agaricineae</taxon>
        <taxon>Agaricaceae</taxon>
        <taxon>Leucocoprinus</taxon>
    </lineage>
</organism>